<name>A0A7W9HI58_9PSEU</name>
<gene>
    <name evidence="1" type="ORF">F4560_002052</name>
</gene>
<accession>A0A7W9HI58</accession>
<comment type="caution">
    <text evidence="1">The sequence shown here is derived from an EMBL/GenBank/DDBJ whole genome shotgun (WGS) entry which is preliminary data.</text>
</comment>
<dbReference type="AlphaFoldDB" id="A0A7W9HI58"/>
<evidence type="ECO:0000313" key="1">
    <source>
        <dbReference type="EMBL" id="MBB5802284.1"/>
    </source>
</evidence>
<sequence>MQGQGSGGRPGEEIVISVEHEGAHGEWMVWLDKK</sequence>
<proteinExistence type="predicted"/>
<protein>
    <submittedName>
        <fullName evidence="1">Uncharacterized protein</fullName>
    </submittedName>
</protein>
<evidence type="ECO:0000313" key="2">
    <source>
        <dbReference type="Proteomes" id="UP000552097"/>
    </source>
</evidence>
<dbReference type="EMBL" id="JACHMO010000001">
    <property type="protein sequence ID" value="MBB5802284.1"/>
    <property type="molecule type" value="Genomic_DNA"/>
</dbReference>
<keyword evidence="2" id="KW-1185">Reference proteome</keyword>
<dbReference type="Proteomes" id="UP000552097">
    <property type="component" value="Unassembled WGS sequence"/>
</dbReference>
<reference evidence="1 2" key="1">
    <citation type="submission" date="2020-08" db="EMBL/GenBank/DDBJ databases">
        <title>Sequencing the genomes of 1000 actinobacteria strains.</title>
        <authorList>
            <person name="Klenk H.-P."/>
        </authorList>
    </citation>
    <scope>NUCLEOTIDE SEQUENCE [LARGE SCALE GENOMIC DNA]</scope>
    <source>
        <strain evidence="1 2">DSM 45486</strain>
    </source>
</reference>
<organism evidence="1 2">
    <name type="scientific">Saccharothrix ecbatanensis</name>
    <dbReference type="NCBI Taxonomy" id="1105145"/>
    <lineage>
        <taxon>Bacteria</taxon>
        <taxon>Bacillati</taxon>
        <taxon>Actinomycetota</taxon>
        <taxon>Actinomycetes</taxon>
        <taxon>Pseudonocardiales</taxon>
        <taxon>Pseudonocardiaceae</taxon>
        <taxon>Saccharothrix</taxon>
    </lineage>
</organism>